<proteinExistence type="predicted"/>
<organism evidence="3">
    <name type="scientific">Tetraselmis sp. GSL018</name>
    <dbReference type="NCBI Taxonomy" id="582737"/>
    <lineage>
        <taxon>Eukaryota</taxon>
        <taxon>Viridiplantae</taxon>
        <taxon>Chlorophyta</taxon>
        <taxon>core chlorophytes</taxon>
        <taxon>Chlorodendrophyceae</taxon>
        <taxon>Chlorodendrales</taxon>
        <taxon>Chlorodendraceae</taxon>
        <taxon>Tetraselmis</taxon>
    </lineage>
</organism>
<accession>A0A061S567</accession>
<dbReference type="AlphaFoldDB" id="A0A061S567"/>
<evidence type="ECO:0000256" key="1">
    <source>
        <dbReference type="SAM" id="MobiDB-lite"/>
    </source>
</evidence>
<protein>
    <submittedName>
        <fullName evidence="3">Uncharacterized protein</fullName>
    </submittedName>
</protein>
<sequence>QYSTTTPKLQHTVPDPSRSPVLSELKGRGGTKRGWNLQPNQPTERSIDLTSNNPRSCWCFPVSSRLHPDGPVLLLRSPL</sequence>
<evidence type="ECO:0000313" key="3">
    <source>
        <dbReference type="EMBL" id="JAC78035.1"/>
    </source>
</evidence>
<gene>
    <name evidence="3" type="ORF">TSPGSL018_16193</name>
    <name evidence="2" type="ORF">TSPGSL018_19127</name>
</gene>
<feature type="compositionally biased region" description="Polar residues" evidence="1">
    <location>
        <begin position="37"/>
        <end position="48"/>
    </location>
</feature>
<reference evidence="3" key="1">
    <citation type="submission" date="2014-05" db="EMBL/GenBank/DDBJ databases">
        <title>The transcriptome of the halophilic microalga Tetraselmis sp. GSL018 isolated from the Great Salt Lake, Utah.</title>
        <authorList>
            <person name="Jinkerson R.E."/>
            <person name="D'Adamo S."/>
            <person name="Posewitz M.C."/>
        </authorList>
    </citation>
    <scope>NUCLEOTIDE SEQUENCE</scope>
    <source>
        <strain evidence="3">GSL018</strain>
    </source>
</reference>
<dbReference type="EMBL" id="GBEZ01008711">
    <property type="protein sequence ID" value="JAC76846.1"/>
    <property type="molecule type" value="Transcribed_RNA"/>
</dbReference>
<name>A0A061S567_9CHLO</name>
<dbReference type="EMBL" id="GBEZ01007427">
    <property type="protein sequence ID" value="JAC78035.1"/>
    <property type="molecule type" value="Transcribed_RNA"/>
</dbReference>
<feature type="region of interest" description="Disordered" evidence="1">
    <location>
        <begin position="1"/>
        <end position="48"/>
    </location>
</feature>
<evidence type="ECO:0000313" key="2">
    <source>
        <dbReference type="EMBL" id="JAC76846.1"/>
    </source>
</evidence>
<feature type="non-terminal residue" evidence="3">
    <location>
        <position position="1"/>
    </location>
</feature>